<organism evidence="2">
    <name type="scientific">Aphanomyces astaci</name>
    <name type="common">Crayfish plague agent</name>
    <dbReference type="NCBI Taxonomy" id="112090"/>
    <lineage>
        <taxon>Eukaryota</taxon>
        <taxon>Sar</taxon>
        <taxon>Stramenopiles</taxon>
        <taxon>Oomycota</taxon>
        <taxon>Saprolegniomycetes</taxon>
        <taxon>Saprolegniales</taxon>
        <taxon>Verrucalvaceae</taxon>
        <taxon>Aphanomyces</taxon>
    </lineage>
</organism>
<dbReference type="AlphaFoldDB" id="W4FTJ8"/>
<feature type="region of interest" description="Disordered" evidence="1">
    <location>
        <begin position="97"/>
        <end position="117"/>
    </location>
</feature>
<protein>
    <submittedName>
        <fullName evidence="2">Uncharacterized protein</fullName>
    </submittedName>
</protein>
<proteinExistence type="predicted"/>
<evidence type="ECO:0000313" key="2">
    <source>
        <dbReference type="EMBL" id="ETV70261.1"/>
    </source>
</evidence>
<dbReference type="RefSeq" id="XP_009840220.1">
    <property type="nucleotide sequence ID" value="XM_009841918.1"/>
</dbReference>
<name>W4FTJ8_APHAT</name>
<feature type="region of interest" description="Disordered" evidence="1">
    <location>
        <begin position="204"/>
        <end position="235"/>
    </location>
</feature>
<reference evidence="2" key="1">
    <citation type="submission" date="2013-12" db="EMBL/GenBank/DDBJ databases">
        <title>The Genome Sequence of Aphanomyces astaci APO3.</title>
        <authorList>
            <consortium name="The Broad Institute Genomics Platform"/>
            <person name="Russ C."/>
            <person name="Tyler B."/>
            <person name="van West P."/>
            <person name="Dieguez-Uribeondo J."/>
            <person name="Young S.K."/>
            <person name="Zeng Q."/>
            <person name="Gargeya S."/>
            <person name="Fitzgerald M."/>
            <person name="Abouelleil A."/>
            <person name="Alvarado L."/>
            <person name="Chapman S.B."/>
            <person name="Gainer-Dewar J."/>
            <person name="Goldberg J."/>
            <person name="Griggs A."/>
            <person name="Gujja S."/>
            <person name="Hansen M."/>
            <person name="Howarth C."/>
            <person name="Imamovic A."/>
            <person name="Ireland A."/>
            <person name="Larimer J."/>
            <person name="McCowan C."/>
            <person name="Murphy C."/>
            <person name="Pearson M."/>
            <person name="Poon T.W."/>
            <person name="Priest M."/>
            <person name="Roberts A."/>
            <person name="Saif S."/>
            <person name="Shea T."/>
            <person name="Sykes S."/>
            <person name="Wortman J."/>
            <person name="Nusbaum C."/>
            <person name="Birren B."/>
        </authorList>
    </citation>
    <scope>NUCLEOTIDE SEQUENCE [LARGE SCALE GENOMIC DNA]</scope>
    <source>
        <strain evidence="2">APO3</strain>
    </source>
</reference>
<dbReference type="EMBL" id="KI913167">
    <property type="protein sequence ID" value="ETV70261.1"/>
    <property type="molecule type" value="Genomic_DNA"/>
</dbReference>
<dbReference type="GeneID" id="20816158"/>
<dbReference type="VEuPathDB" id="FungiDB:H257_14162"/>
<sequence length="586" mass="63254">MAVLTLRLSPLANKFSSAGRRYPPMHSAPIRWECPPTSSYAVLGTGPLYRPPRGQSNQHKLDLPNSWQIHPTFYVATANDPLGPAVTLLPLPPPVTSAPPLAAAQQPPAPPPGNNPRLLAAPPLSMDHHVVANCTPQTDSPARTHVEKLAVSEAHTLDQALAAHATAIVRSRWTATGRQFAVRVGFAHIYVGVDPRDRPSFQTPMLLSPHPGETRQRVGQPPRCQRQLPIPPAALSSQRPHKRYKVLKQCLIIAKLDPPHVHNPALQALPFMQLTHGAFELIELVKTHPRTLHAFQGQQHPQNLQLKRLGACKQAQVSFHAGSIGRLVPPVITSFVKLAHHCQTARNVAQVPQVHATYPAGVKIRQRFQWNPNSRSKTSSRAMLVRSRPPNSPFTLASVSTATPLTVTFPSFPPTPTVLGCPSPHDGAPVTPQLAALLTASAASLAAFAAAAAIALASSTRFAFLATSSIWLLPYQILLQQLQHTFGANCLHGAFHQVCNILLLQFTKPFTLHGHLGLPMSLALRHFGHILGRRHSVVVVRLGCGAGASASSKLSSASSAISLALRFLPSSVIYSLYCHVIVPSHI</sequence>
<gene>
    <name evidence="2" type="ORF">H257_14162</name>
</gene>
<accession>W4FTJ8</accession>
<evidence type="ECO:0000256" key="1">
    <source>
        <dbReference type="SAM" id="MobiDB-lite"/>
    </source>
</evidence>